<feature type="compositionally biased region" description="Basic and acidic residues" evidence="1">
    <location>
        <begin position="65"/>
        <end position="83"/>
    </location>
</feature>
<organism evidence="2 3">
    <name type="scientific">Hordeum vulgare subsp. vulgare</name>
    <name type="common">Domesticated barley</name>
    <dbReference type="NCBI Taxonomy" id="112509"/>
    <lineage>
        <taxon>Eukaryota</taxon>
        <taxon>Viridiplantae</taxon>
        <taxon>Streptophyta</taxon>
        <taxon>Embryophyta</taxon>
        <taxon>Tracheophyta</taxon>
        <taxon>Spermatophyta</taxon>
        <taxon>Magnoliopsida</taxon>
        <taxon>Liliopsida</taxon>
        <taxon>Poales</taxon>
        <taxon>Poaceae</taxon>
        <taxon>BOP clade</taxon>
        <taxon>Pooideae</taxon>
        <taxon>Triticodae</taxon>
        <taxon>Triticeae</taxon>
        <taxon>Hordeinae</taxon>
        <taxon>Hordeum</taxon>
    </lineage>
</organism>
<feature type="compositionally biased region" description="Basic and acidic residues" evidence="1">
    <location>
        <begin position="41"/>
        <end position="52"/>
    </location>
</feature>
<reference evidence="3" key="1">
    <citation type="journal article" date="2012" name="Nature">
        <title>A physical, genetic and functional sequence assembly of the barley genome.</title>
        <authorList>
            <consortium name="The International Barley Genome Sequencing Consortium"/>
            <person name="Mayer K.F."/>
            <person name="Waugh R."/>
            <person name="Brown J.W."/>
            <person name="Schulman A."/>
            <person name="Langridge P."/>
            <person name="Platzer M."/>
            <person name="Fincher G.B."/>
            <person name="Muehlbauer G.J."/>
            <person name="Sato K."/>
            <person name="Close T.J."/>
            <person name="Wise R.P."/>
            <person name="Stein N."/>
        </authorList>
    </citation>
    <scope>NUCLEOTIDE SEQUENCE [LARGE SCALE GENOMIC DNA]</scope>
    <source>
        <strain evidence="3">cv. Morex</strain>
    </source>
</reference>
<dbReference type="Gramene" id="HORVU.MOREX.r3.4HG0413120.1">
    <property type="protein sequence ID" value="HORVU.MOREX.r3.4HG0413120.1"/>
    <property type="gene ID" value="HORVU.MOREX.r3.4HG0413120"/>
</dbReference>
<reference evidence="2" key="3">
    <citation type="submission" date="2022-01" db="UniProtKB">
        <authorList>
            <consortium name="EnsemblPlants"/>
        </authorList>
    </citation>
    <scope>IDENTIFICATION</scope>
    <source>
        <strain evidence="2">subsp. vulgare</strain>
    </source>
</reference>
<protein>
    <submittedName>
        <fullName evidence="2">Uncharacterized protein</fullName>
    </submittedName>
</protein>
<accession>A0A8I6YAZ7</accession>
<dbReference type="AlphaFoldDB" id="A0A8I6YAZ7"/>
<dbReference type="EnsemblPlants" id="HORVU.MOREX.r3.4HG0413120.1">
    <property type="protein sequence ID" value="HORVU.MOREX.r3.4HG0413120.1"/>
    <property type="gene ID" value="HORVU.MOREX.r3.4HG0413120"/>
</dbReference>
<proteinExistence type="predicted"/>
<dbReference type="Proteomes" id="UP000011116">
    <property type="component" value="Chromosome 4H"/>
</dbReference>
<keyword evidence="3" id="KW-1185">Reference proteome</keyword>
<name>A0A8I6YAZ7_HORVV</name>
<reference evidence="2" key="2">
    <citation type="submission" date="2020-10" db="EMBL/GenBank/DDBJ databases">
        <authorList>
            <person name="Scholz U."/>
            <person name="Mascher M."/>
            <person name="Fiebig A."/>
        </authorList>
    </citation>
    <scope>NUCLEOTIDE SEQUENCE [LARGE SCALE GENOMIC DNA]</scope>
    <source>
        <strain evidence="2">cv. Morex</strain>
    </source>
</reference>
<evidence type="ECO:0000313" key="3">
    <source>
        <dbReference type="Proteomes" id="UP000011116"/>
    </source>
</evidence>
<feature type="region of interest" description="Disordered" evidence="1">
    <location>
        <begin position="31"/>
        <end position="107"/>
    </location>
</feature>
<dbReference type="Gramene" id="HORVU.MOREX.r2.4HG0344220.1">
    <property type="protein sequence ID" value="HORVU.MOREX.r2.4HG0344220.1"/>
    <property type="gene ID" value="HORVU.MOREX.r2.4HG0344220"/>
</dbReference>
<sequence length="107" mass="11671">MAASMRSQLKLLVSQGKRPWSYPIITSSLSSTTRFPRHKNRDPPAEQAEDTHAVQQPTPAPAVSDLKHIGHDGAVEHAGKPKLDSSTSFPPHKIHDPVGGYSFHEVS</sequence>
<evidence type="ECO:0000256" key="1">
    <source>
        <dbReference type="SAM" id="MobiDB-lite"/>
    </source>
</evidence>
<evidence type="ECO:0000313" key="2">
    <source>
        <dbReference type="EnsemblPlants" id="HORVU.MOREX.r3.4HG0413120.1"/>
    </source>
</evidence>